<reference evidence="5 6" key="1">
    <citation type="submission" date="2019-10" db="EMBL/GenBank/DDBJ databases">
        <title>Prolixibacter strains distinguished by the presence of nitrate reductase genes were adept at nitrate-dependent anaerobic corrosion of metallic iron and carbon steel.</title>
        <authorList>
            <person name="Iino T."/>
            <person name="Shono N."/>
            <person name="Ito K."/>
            <person name="Nakamura R."/>
            <person name="Sueoka K."/>
            <person name="Harayama S."/>
            <person name="Ohkuma M."/>
        </authorList>
    </citation>
    <scope>NUCLEOTIDE SEQUENCE [LARGE SCALE GENOMIC DNA]</scope>
    <source>
        <strain evidence="5 6">JCM 13498</strain>
    </source>
</reference>
<dbReference type="InterPro" id="IPR040198">
    <property type="entry name" value="Fido_containing"/>
</dbReference>
<dbReference type="SUPFAM" id="SSF140931">
    <property type="entry name" value="Fic-like"/>
    <property type="match status" value="1"/>
</dbReference>
<dbReference type="PANTHER" id="PTHR13504:SF38">
    <property type="entry name" value="FIDO DOMAIN-CONTAINING PROTEIN"/>
    <property type="match status" value="1"/>
</dbReference>
<dbReference type="AlphaFoldDB" id="A0A5M4B4W5"/>
<dbReference type="PANTHER" id="PTHR13504">
    <property type="entry name" value="FIDO DOMAIN-CONTAINING PROTEIN DDB_G0283145"/>
    <property type="match status" value="1"/>
</dbReference>
<proteinExistence type="predicted"/>
<dbReference type="Gene3D" id="1.10.3290.10">
    <property type="entry name" value="Fido-like domain"/>
    <property type="match status" value="1"/>
</dbReference>
<keyword evidence="6" id="KW-1185">Reference proteome</keyword>
<evidence type="ECO:0000313" key="6">
    <source>
        <dbReference type="Proteomes" id="UP000391834"/>
    </source>
</evidence>
<dbReference type="PROSITE" id="PS51459">
    <property type="entry name" value="FIDO"/>
    <property type="match status" value="1"/>
</dbReference>
<dbReference type="RefSeq" id="WP_027585511.1">
    <property type="nucleotide sequence ID" value="NZ_BLAX01000001.1"/>
</dbReference>
<evidence type="ECO:0000256" key="2">
    <source>
        <dbReference type="PIRSR" id="PIRSR640198-2"/>
    </source>
</evidence>
<keyword evidence="2" id="KW-0067">ATP-binding</keyword>
<evidence type="ECO:0000313" key="5">
    <source>
        <dbReference type="EMBL" id="GET35195.1"/>
    </source>
</evidence>
<dbReference type="EMBL" id="BLAX01000001">
    <property type="protein sequence ID" value="GET35195.1"/>
    <property type="molecule type" value="Genomic_DNA"/>
</dbReference>
<evidence type="ECO:0000259" key="4">
    <source>
        <dbReference type="PROSITE" id="PS51459"/>
    </source>
</evidence>
<keyword evidence="3" id="KW-0175">Coiled coil</keyword>
<comment type="caution">
    <text evidence="5">The sequence shown here is derived from an EMBL/GenBank/DDBJ whole genome shotgun (WGS) entry which is preliminary data.</text>
</comment>
<gene>
    <name evidence="5" type="ORF">PbJCM13498_40580</name>
</gene>
<keyword evidence="2" id="KW-0547">Nucleotide-binding</keyword>
<dbReference type="InterPro" id="IPR003812">
    <property type="entry name" value="Fido"/>
</dbReference>
<dbReference type="Pfam" id="PF02661">
    <property type="entry name" value="Fic"/>
    <property type="match status" value="1"/>
</dbReference>
<dbReference type="OrthoDB" id="9814400at2"/>
<evidence type="ECO:0000256" key="1">
    <source>
        <dbReference type="PIRSR" id="PIRSR640198-1"/>
    </source>
</evidence>
<organism evidence="5 6">
    <name type="scientific">Prolixibacter bellariivorans</name>
    <dbReference type="NCBI Taxonomy" id="314319"/>
    <lineage>
        <taxon>Bacteria</taxon>
        <taxon>Pseudomonadati</taxon>
        <taxon>Bacteroidota</taxon>
        <taxon>Bacteroidia</taxon>
        <taxon>Marinilabiliales</taxon>
        <taxon>Prolixibacteraceae</taxon>
        <taxon>Prolixibacter</taxon>
    </lineage>
</organism>
<evidence type="ECO:0000256" key="3">
    <source>
        <dbReference type="SAM" id="Coils"/>
    </source>
</evidence>
<dbReference type="InterPro" id="IPR036597">
    <property type="entry name" value="Fido-like_dom_sf"/>
</dbReference>
<sequence>MATPNEKLAEALAELRKLQKENDIAIIKASELKAPHKKLLKANGFVRDVIKGWYISCRPDERAGDTTSWYMSFWDFISRYLNERFGDKWCLSPDQSLLLHGGSRVIPKQLLVRSPLANNNVVQLLHGTSIFDLRLDIPAQTALVNSNGLQLYPLETGLIAVGPDFFARHSTDARTCLTMVKDASVILSQLLDGGHSVIAGRLAGAFRNIGNSRIADNILKTMKSAGYDVREEDPFEERLPEHLLSSRESSPYISRIKLMWHQMRKVVLANFPEPRKLPSDIDAYLAMVEEHYTKDAYHSLSIEGYRVTTDLIERVRDGRWNPRGNEADRDTRNAMAARGYYQAFQAVKESIRRILEGENAGEVADADHGDWYRELFAPGVAAGLLKPADLAGYRTSQVYIKGSMHTPLSPEAVRDAIPVLFELLHAEKNASVRAVLGHFIFVYIHPYMDGNGRVGRFLFNAMLASGGYSWTVIPVEERDDYMAALERASVDGDISDFTRFLGALVKGNTG</sequence>
<name>A0A5M4B4W5_9BACT</name>
<protein>
    <recommendedName>
        <fullName evidence="4">Fido domain-containing protein</fullName>
    </recommendedName>
</protein>
<feature type="domain" description="Fido" evidence="4">
    <location>
        <begin position="359"/>
        <end position="503"/>
    </location>
</feature>
<dbReference type="Proteomes" id="UP000391834">
    <property type="component" value="Unassembled WGS sequence"/>
</dbReference>
<feature type="active site" evidence="1">
    <location>
        <position position="445"/>
    </location>
</feature>
<dbReference type="GO" id="GO:0005524">
    <property type="term" value="F:ATP binding"/>
    <property type="evidence" value="ECO:0007669"/>
    <property type="project" value="UniProtKB-KW"/>
</dbReference>
<feature type="coiled-coil region" evidence="3">
    <location>
        <begin position="1"/>
        <end position="28"/>
    </location>
</feature>
<feature type="binding site" evidence="2">
    <location>
        <begin position="449"/>
        <end position="456"/>
    </location>
    <ligand>
        <name>ATP</name>
        <dbReference type="ChEBI" id="CHEBI:30616"/>
    </ligand>
</feature>
<accession>A0A5M4B4W5</accession>